<name>A0ABR1KBL4_9PEZI</name>
<dbReference type="Proteomes" id="UP001363622">
    <property type="component" value="Unassembled WGS sequence"/>
</dbReference>
<organism evidence="1 2">
    <name type="scientific">Phyllosticta citriasiana</name>
    <dbReference type="NCBI Taxonomy" id="595635"/>
    <lineage>
        <taxon>Eukaryota</taxon>
        <taxon>Fungi</taxon>
        <taxon>Dikarya</taxon>
        <taxon>Ascomycota</taxon>
        <taxon>Pezizomycotina</taxon>
        <taxon>Dothideomycetes</taxon>
        <taxon>Dothideomycetes incertae sedis</taxon>
        <taxon>Botryosphaeriales</taxon>
        <taxon>Phyllostictaceae</taxon>
        <taxon>Phyllosticta</taxon>
    </lineage>
</organism>
<comment type="caution">
    <text evidence="1">The sequence shown here is derived from an EMBL/GenBank/DDBJ whole genome shotgun (WGS) entry which is preliminary data.</text>
</comment>
<dbReference type="EMBL" id="JBBPHU010000012">
    <property type="protein sequence ID" value="KAK7511588.1"/>
    <property type="molecule type" value="Genomic_DNA"/>
</dbReference>
<protein>
    <submittedName>
        <fullName evidence="1">Uncharacterized protein</fullName>
    </submittedName>
</protein>
<evidence type="ECO:0000313" key="1">
    <source>
        <dbReference type="EMBL" id="KAK7511588.1"/>
    </source>
</evidence>
<gene>
    <name evidence="1" type="ORF">IWZ03DRAFT_63561</name>
</gene>
<accession>A0ABR1KBL4</accession>
<reference evidence="1 2" key="1">
    <citation type="submission" date="2024-04" db="EMBL/GenBank/DDBJ databases">
        <title>Phyllosticta paracitricarpa is synonymous to the EU quarantine fungus P. citricarpa based on phylogenomic analyses.</title>
        <authorList>
            <consortium name="Lawrence Berkeley National Laboratory"/>
            <person name="Van Ingen-Buijs V.A."/>
            <person name="Van Westerhoven A.C."/>
            <person name="Haridas S."/>
            <person name="Skiadas P."/>
            <person name="Martin F."/>
            <person name="Groenewald J.Z."/>
            <person name="Crous P.W."/>
            <person name="Seidl M.F."/>
        </authorList>
    </citation>
    <scope>NUCLEOTIDE SEQUENCE [LARGE SCALE GENOMIC DNA]</scope>
    <source>
        <strain evidence="1 2">CBS 123371</strain>
    </source>
</reference>
<evidence type="ECO:0000313" key="2">
    <source>
        <dbReference type="Proteomes" id="UP001363622"/>
    </source>
</evidence>
<sequence length="258" mass="29679">MSNFFTHQSRKQRCFFVSPLLFWVQCMQRFTTSPRSRGEKEREFSSVSEGTGTIKSIATKRYATHDAGRLRVVVALWGGDGFGRKRRRAGAVSVWDELMGGWKVGRVDGWTTIARAYSTYNQATHFLVQQRDKRRKILGIRQELLVHDHSDQHHHLPSHFAPPFFVMIVPSTSTFPPSRLSMTRAEPVSRCLSLNRIPFGWMDGVERRLFSVWWRDFFGFVLACPCCVFCISRPVGPRFTLLCRIYRVCRVGSGPGLD</sequence>
<keyword evidence="2" id="KW-1185">Reference proteome</keyword>
<proteinExistence type="predicted"/>